<evidence type="ECO:0000313" key="12">
    <source>
        <dbReference type="Proteomes" id="UP000199411"/>
    </source>
</evidence>
<organism evidence="11 12">
    <name type="scientific">Desulfurella multipotens</name>
    <dbReference type="NCBI Taxonomy" id="79269"/>
    <lineage>
        <taxon>Bacteria</taxon>
        <taxon>Pseudomonadati</taxon>
        <taxon>Campylobacterota</taxon>
        <taxon>Desulfurellia</taxon>
        <taxon>Desulfurellales</taxon>
        <taxon>Desulfurellaceae</taxon>
        <taxon>Desulfurella</taxon>
    </lineage>
</organism>
<evidence type="ECO:0000256" key="3">
    <source>
        <dbReference type="ARBA" id="ARBA00016507"/>
    </source>
</evidence>
<dbReference type="RefSeq" id="WP_092127415.1">
    <property type="nucleotide sequence ID" value="NZ_FMYU01000001.1"/>
</dbReference>
<dbReference type="PANTHER" id="PTHR34982:SF1">
    <property type="entry name" value="FLAGELLAR ASSEMBLY PROTEIN FLIH"/>
    <property type="match status" value="1"/>
</dbReference>
<evidence type="ECO:0000259" key="10">
    <source>
        <dbReference type="Pfam" id="PF02108"/>
    </source>
</evidence>
<evidence type="ECO:0000313" key="11">
    <source>
        <dbReference type="EMBL" id="SDB97675.1"/>
    </source>
</evidence>
<dbReference type="EMBL" id="FMYU01000001">
    <property type="protein sequence ID" value="SDB97675.1"/>
    <property type="molecule type" value="Genomic_DNA"/>
</dbReference>
<keyword evidence="7" id="KW-1006">Bacterial flagellum protein export</keyword>
<sequence length="208" mass="23915">MKNLSIEEFILEEFDINETPKEIQNEQEVPKSPTEPSLNTDEIYQKAFKEGYEKGKTEYEQNCQQQLLNVKNEYESKLQDSKIQLEQSVNSIDLKIGEIKDKIKNIENDIVNIALEIAQKIIEKEIQNKDTIANLIKKSLSFAKSDKVKLRVNANIAKQIDQDFKNIEIVGDYNLPIGTIIIEEDSNIIDASINTKLEELKRSLINES</sequence>
<feature type="region of interest" description="Disordered" evidence="9">
    <location>
        <begin position="18"/>
        <end position="40"/>
    </location>
</feature>
<accession>A0A1G6HV12</accession>
<protein>
    <recommendedName>
        <fullName evidence="3">Flagellar assembly protein FliH</fullName>
    </recommendedName>
</protein>
<evidence type="ECO:0000256" key="7">
    <source>
        <dbReference type="ARBA" id="ARBA00023225"/>
    </source>
</evidence>
<dbReference type="Proteomes" id="UP000199411">
    <property type="component" value="Unassembled WGS sequence"/>
</dbReference>
<evidence type="ECO:0000256" key="8">
    <source>
        <dbReference type="SAM" id="Coils"/>
    </source>
</evidence>
<dbReference type="InterPro" id="IPR051472">
    <property type="entry name" value="T3SS_Stator/FliH"/>
</dbReference>
<name>A0A1G6HV12_9BACT</name>
<keyword evidence="11" id="KW-0966">Cell projection</keyword>
<evidence type="ECO:0000256" key="9">
    <source>
        <dbReference type="SAM" id="MobiDB-lite"/>
    </source>
</evidence>
<feature type="domain" description="Flagellar assembly protein FliH/Type III secretion system HrpE" evidence="10">
    <location>
        <begin position="83"/>
        <end position="199"/>
    </location>
</feature>
<keyword evidence="6" id="KW-0653">Protein transport</keyword>
<dbReference type="InterPro" id="IPR018035">
    <property type="entry name" value="Flagellar_FliH/T3SS_HrpE"/>
</dbReference>
<dbReference type="Pfam" id="PF02108">
    <property type="entry name" value="FliH"/>
    <property type="match status" value="1"/>
</dbReference>
<dbReference type="AlphaFoldDB" id="A0A1G6HV12"/>
<comment type="similarity">
    <text evidence="2">Belongs to the FliH family.</text>
</comment>
<evidence type="ECO:0000256" key="2">
    <source>
        <dbReference type="ARBA" id="ARBA00006602"/>
    </source>
</evidence>
<keyword evidence="11" id="KW-0282">Flagellum</keyword>
<dbReference type="GO" id="GO:0005829">
    <property type="term" value="C:cytosol"/>
    <property type="evidence" value="ECO:0007669"/>
    <property type="project" value="TreeGrafter"/>
</dbReference>
<comment type="function">
    <text evidence="1">Needed for flagellar regrowth and assembly.</text>
</comment>
<evidence type="ECO:0000256" key="5">
    <source>
        <dbReference type="ARBA" id="ARBA00022795"/>
    </source>
</evidence>
<keyword evidence="11" id="KW-0969">Cilium</keyword>
<keyword evidence="8" id="KW-0175">Coiled coil</keyword>
<reference evidence="12" key="1">
    <citation type="submission" date="2016-10" db="EMBL/GenBank/DDBJ databases">
        <authorList>
            <person name="Varghese N."/>
            <person name="Submissions S."/>
        </authorList>
    </citation>
    <scope>NUCLEOTIDE SEQUENCE [LARGE SCALE GENOMIC DNA]</scope>
    <source>
        <strain evidence="12">DSM 8415</strain>
    </source>
</reference>
<proteinExistence type="inferred from homology"/>
<evidence type="ECO:0000256" key="1">
    <source>
        <dbReference type="ARBA" id="ARBA00003041"/>
    </source>
</evidence>
<gene>
    <name evidence="11" type="ORF">SAMN05660835_00115</name>
</gene>
<evidence type="ECO:0000256" key="4">
    <source>
        <dbReference type="ARBA" id="ARBA00022448"/>
    </source>
</evidence>
<keyword evidence="12" id="KW-1185">Reference proteome</keyword>
<dbReference type="GO" id="GO:0044781">
    <property type="term" value="P:bacterial-type flagellum organization"/>
    <property type="evidence" value="ECO:0007669"/>
    <property type="project" value="UniProtKB-KW"/>
</dbReference>
<dbReference type="GO" id="GO:0015031">
    <property type="term" value="P:protein transport"/>
    <property type="evidence" value="ECO:0007669"/>
    <property type="project" value="UniProtKB-KW"/>
</dbReference>
<evidence type="ECO:0000256" key="6">
    <source>
        <dbReference type="ARBA" id="ARBA00022927"/>
    </source>
</evidence>
<feature type="coiled-coil region" evidence="8">
    <location>
        <begin position="71"/>
        <end position="116"/>
    </location>
</feature>
<keyword evidence="4" id="KW-0813">Transport</keyword>
<dbReference type="OrthoDB" id="9998638at2"/>
<dbReference type="PANTHER" id="PTHR34982">
    <property type="entry name" value="YOP PROTEINS TRANSLOCATION PROTEIN L"/>
    <property type="match status" value="1"/>
</dbReference>
<keyword evidence="5" id="KW-1005">Bacterial flagellum biogenesis</keyword>